<dbReference type="RefSeq" id="WP_076837472.1">
    <property type="nucleotide sequence ID" value="NZ_CP019434.1"/>
</dbReference>
<dbReference type="Proteomes" id="UP000243807">
    <property type="component" value="Chromosome"/>
</dbReference>
<gene>
    <name evidence="1" type="ORF">BW247_12730</name>
</gene>
<dbReference type="STRING" id="1765967.BW247_12730"/>
<proteinExistence type="predicted"/>
<dbReference type="EMBL" id="CP019434">
    <property type="protein sequence ID" value="APZ43848.1"/>
    <property type="molecule type" value="Genomic_DNA"/>
</dbReference>
<dbReference type="Gene3D" id="1.10.10.10">
    <property type="entry name" value="Winged helix-like DNA-binding domain superfamily/Winged helix DNA-binding domain"/>
    <property type="match status" value="1"/>
</dbReference>
<organism evidence="1 2">
    <name type="scientific">Acidihalobacter ferrooxydans</name>
    <dbReference type="NCBI Taxonomy" id="1765967"/>
    <lineage>
        <taxon>Bacteria</taxon>
        <taxon>Pseudomonadati</taxon>
        <taxon>Pseudomonadota</taxon>
        <taxon>Gammaproteobacteria</taxon>
        <taxon>Chromatiales</taxon>
        <taxon>Ectothiorhodospiraceae</taxon>
        <taxon>Acidihalobacter</taxon>
    </lineage>
</organism>
<sequence length="137" mass="15449">MAKKIVTLQTHMRRKEAVKLRLAGLSYRQIGDRLGISHVAALNHVRAVLDELRSETAETAEQIRRIELERLDCATALAMRMIDRGELAGIDRLIKIQERRARLLGLDAAERVDVSTQEIPTVIIAEPVSPRLPDTKH</sequence>
<evidence type="ECO:0000313" key="1">
    <source>
        <dbReference type="EMBL" id="APZ43848.1"/>
    </source>
</evidence>
<dbReference type="InterPro" id="IPR036388">
    <property type="entry name" value="WH-like_DNA-bd_sf"/>
</dbReference>
<name>A0A1P8UJ37_9GAMM</name>
<evidence type="ECO:0000313" key="2">
    <source>
        <dbReference type="Proteomes" id="UP000243807"/>
    </source>
</evidence>
<dbReference type="AlphaFoldDB" id="A0A1P8UJ37"/>
<accession>A0A1P8UJ37</accession>
<dbReference type="KEGG" id="afy:BW247_12730"/>
<dbReference type="OrthoDB" id="4209914at2"/>
<protein>
    <submittedName>
        <fullName evidence="1">Uncharacterized protein</fullName>
    </submittedName>
</protein>
<reference evidence="1 2" key="1">
    <citation type="submission" date="2017-01" db="EMBL/GenBank/DDBJ databases">
        <title>Draft sequence of Acidihalobacter ferrooxidans strain DSM 14175 (strain V8).</title>
        <authorList>
            <person name="Khaleque H.N."/>
            <person name="Ramsay J.P."/>
            <person name="Murphy R.J.T."/>
            <person name="Kaksonen A.H."/>
            <person name="Boxall N.J."/>
            <person name="Watkin E.L.J."/>
        </authorList>
    </citation>
    <scope>NUCLEOTIDE SEQUENCE [LARGE SCALE GENOMIC DNA]</scope>
    <source>
        <strain evidence="1 2">V8</strain>
    </source>
</reference>
<keyword evidence="2" id="KW-1185">Reference proteome</keyword>